<dbReference type="PANTHER" id="PTHR21110:SF0">
    <property type="entry name" value="PHOSPHOPENTOMUTASE"/>
    <property type="match status" value="1"/>
</dbReference>
<dbReference type="Pfam" id="PF01676">
    <property type="entry name" value="Metalloenzyme"/>
    <property type="match status" value="1"/>
</dbReference>
<protein>
    <submittedName>
        <fullName evidence="6">Phosphopentomutase</fullName>
        <ecNumber evidence="6">5.4.2.7</ecNumber>
    </submittedName>
</protein>
<evidence type="ECO:0000259" key="5">
    <source>
        <dbReference type="Pfam" id="PF01676"/>
    </source>
</evidence>
<proteinExistence type="inferred from homology"/>
<comment type="caution">
    <text evidence="6">The sequence shown here is derived from an EMBL/GenBank/DDBJ whole genome shotgun (WGS) entry which is preliminary data.</text>
</comment>
<dbReference type="EC" id="5.4.2.7" evidence="6"/>
<dbReference type="GO" id="GO:0043094">
    <property type="term" value="P:metabolic compound salvage"/>
    <property type="evidence" value="ECO:0007669"/>
    <property type="project" value="InterPro"/>
</dbReference>
<dbReference type="GO" id="GO:0005829">
    <property type="term" value="C:cytosol"/>
    <property type="evidence" value="ECO:0007669"/>
    <property type="project" value="TreeGrafter"/>
</dbReference>
<dbReference type="OrthoDB" id="9769930at2"/>
<dbReference type="GO" id="GO:0009117">
    <property type="term" value="P:nucleotide metabolic process"/>
    <property type="evidence" value="ECO:0007669"/>
    <property type="project" value="InterPro"/>
</dbReference>
<evidence type="ECO:0000313" key="7">
    <source>
        <dbReference type="Proteomes" id="UP000280182"/>
    </source>
</evidence>
<dbReference type="InterPro" id="IPR006124">
    <property type="entry name" value="Metalloenzyme"/>
</dbReference>
<dbReference type="GO" id="GO:0000287">
    <property type="term" value="F:magnesium ion binding"/>
    <property type="evidence" value="ECO:0007669"/>
    <property type="project" value="InterPro"/>
</dbReference>
<gene>
    <name evidence="6" type="primary">deoB_1</name>
    <name evidence="6" type="ORF">D8802_01285</name>
</gene>
<dbReference type="GO" id="GO:0008973">
    <property type="term" value="F:phosphopentomutase activity"/>
    <property type="evidence" value="ECO:0007669"/>
    <property type="project" value="UniProtKB-EC"/>
</dbReference>
<dbReference type="RefSeq" id="WP_125394512.1">
    <property type="nucleotide sequence ID" value="NZ_RJPJ01000002.1"/>
</dbReference>
<accession>A0A3R9K1W2</accession>
<dbReference type="InterPro" id="IPR017850">
    <property type="entry name" value="Alkaline_phosphatase_core_sf"/>
</dbReference>
<dbReference type="Proteomes" id="UP000280182">
    <property type="component" value="Unassembled WGS sequence"/>
</dbReference>
<dbReference type="PANTHER" id="PTHR21110">
    <property type="entry name" value="PHOSPHOPENTOMUTASE"/>
    <property type="match status" value="1"/>
</dbReference>
<keyword evidence="2" id="KW-0479">Metal-binding</keyword>
<organism evidence="6 7">
    <name type="scientific">Streptococcus oralis</name>
    <dbReference type="NCBI Taxonomy" id="1303"/>
    <lineage>
        <taxon>Bacteria</taxon>
        <taxon>Bacillati</taxon>
        <taxon>Bacillota</taxon>
        <taxon>Bacilli</taxon>
        <taxon>Lactobacillales</taxon>
        <taxon>Streptococcaceae</taxon>
        <taxon>Streptococcus</taxon>
    </lineage>
</organism>
<evidence type="ECO:0000256" key="4">
    <source>
        <dbReference type="ARBA" id="ARBA00023235"/>
    </source>
</evidence>
<evidence type="ECO:0000256" key="2">
    <source>
        <dbReference type="ARBA" id="ARBA00022723"/>
    </source>
</evidence>
<feature type="domain" description="Metalloenzyme" evidence="5">
    <location>
        <begin position="1"/>
        <end position="351"/>
    </location>
</feature>
<keyword evidence="3" id="KW-0464">Manganese</keyword>
<reference evidence="6 7" key="1">
    <citation type="submission" date="2018-11" db="EMBL/GenBank/DDBJ databases">
        <title>Species Designations Belie Phenotypic and Genotypic Heterogeneity in Oral Streptococci.</title>
        <authorList>
            <person name="Velsko I."/>
        </authorList>
    </citation>
    <scope>NUCLEOTIDE SEQUENCE [LARGE SCALE GENOMIC DNA]</scope>
    <source>
        <strain evidence="6 7">BCC12</strain>
    </source>
</reference>
<dbReference type="InterPro" id="IPR010045">
    <property type="entry name" value="DeoB"/>
</dbReference>
<name>A0A3R9K1W2_STROR</name>
<evidence type="ECO:0000256" key="3">
    <source>
        <dbReference type="ARBA" id="ARBA00023211"/>
    </source>
</evidence>
<dbReference type="EMBL" id="RJPJ01000002">
    <property type="protein sequence ID" value="RSJ68456.1"/>
    <property type="molecule type" value="Genomic_DNA"/>
</dbReference>
<dbReference type="SUPFAM" id="SSF53649">
    <property type="entry name" value="Alkaline phosphatase-like"/>
    <property type="match status" value="1"/>
</dbReference>
<dbReference type="Gene3D" id="3.40.720.10">
    <property type="entry name" value="Alkaline Phosphatase, subunit A"/>
    <property type="match status" value="1"/>
</dbReference>
<evidence type="ECO:0000256" key="1">
    <source>
        <dbReference type="ARBA" id="ARBA00010373"/>
    </source>
</evidence>
<keyword evidence="4 6" id="KW-0413">Isomerase</keyword>
<sequence>MKIVLLVIDALGLKNEQSFGTLNRILKYSSANNFFSTFNICNKELKKQEINNINVNSTYITPSTRIPDSYLGHSEMIDARIEVQEVFITESLCEKLSFLSKYGEERLDNGIILVGDKFVIGNNGECQPGLNLNILWLTKPNIGEKEMDKLAQNLLNVSNCTRVIQMWGNEVTLEEVYNKAIKERNYLGKTYEFLCIPPLNIYNEKYQVKHFGKEATNRNLLETLAESGINIQLIGKVGKMFTLNWNNVKINYSGADTQKTINELIEHISNQDNNCFIFCNIQEIDLAGHEQNIEKSVKVLRIISDNLMKIVNEVEEDDIIIITADHGNDPMDGSTFHSYEDVPLIILSKKNMCFNRDFGISLREIAYSIERLFGLKSTGKELFYSEN</sequence>
<evidence type="ECO:0000313" key="6">
    <source>
        <dbReference type="EMBL" id="RSJ68456.1"/>
    </source>
</evidence>
<comment type="similarity">
    <text evidence="1">Belongs to the phosphopentomutase family.</text>
</comment>
<dbReference type="AlphaFoldDB" id="A0A3R9K1W2"/>